<dbReference type="InterPro" id="IPR051474">
    <property type="entry name" value="Anti-sigma-K/W_factor"/>
</dbReference>
<organism evidence="14 15">
    <name type="scientific">Nocardiopsis mangrovi</name>
    <dbReference type="NCBI Taxonomy" id="1179818"/>
    <lineage>
        <taxon>Bacteria</taxon>
        <taxon>Bacillati</taxon>
        <taxon>Actinomycetota</taxon>
        <taxon>Actinomycetes</taxon>
        <taxon>Streptosporangiales</taxon>
        <taxon>Nocardiopsidaceae</taxon>
        <taxon>Nocardiopsis</taxon>
    </lineage>
</organism>
<keyword evidence="5 12" id="KW-1133">Transmembrane helix</keyword>
<dbReference type="RefSeq" id="WP_378573531.1">
    <property type="nucleotide sequence ID" value="NZ_JBHSFQ010000008.1"/>
</dbReference>
<keyword evidence="8" id="KW-0804">Transcription</keyword>
<dbReference type="InterPro" id="IPR041916">
    <property type="entry name" value="Anti_sigma_zinc_sf"/>
</dbReference>
<dbReference type="PANTHER" id="PTHR37461:SF1">
    <property type="entry name" value="ANTI-SIGMA-K FACTOR RSKA"/>
    <property type="match status" value="1"/>
</dbReference>
<feature type="transmembrane region" description="Helical" evidence="12">
    <location>
        <begin position="112"/>
        <end position="132"/>
    </location>
</feature>
<feature type="region of interest" description="Disordered" evidence="11">
    <location>
        <begin position="1"/>
        <end position="22"/>
    </location>
</feature>
<keyword evidence="6" id="KW-0805">Transcription regulation</keyword>
<evidence type="ECO:0000256" key="1">
    <source>
        <dbReference type="ARBA" id="ARBA00004167"/>
    </source>
</evidence>
<dbReference type="EMBL" id="JBHSFQ010000008">
    <property type="protein sequence ID" value="MFC4562368.1"/>
    <property type="molecule type" value="Genomic_DNA"/>
</dbReference>
<keyword evidence="7 12" id="KW-0472">Membrane</keyword>
<dbReference type="PANTHER" id="PTHR37461">
    <property type="entry name" value="ANTI-SIGMA-K FACTOR RSKA"/>
    <property type="match status" value="1"/>
</dbReference>
<protein>
    <recommendedName>
        <fullName evidence="10">Regulator of SigK</fullName>
    </recommendedName>
    <alternativeName>
        <fullName evidence="9">Sigma-K anti-sigma factor RskA</fullName>
    </alternativeName>
</protein>
<evidence type="ECO:0000256" key="9">
    <source>
        <dbReference type="ARBA" id="ARBA00029829"/>
    </source>
</evidence>
<evidence type="ECO:0000256" key="6">
    <source>
        <dbReference type="ARBA" id="ARBA00023015"/>
    </source>
</evidence>
<evidence type="ECO:0000256" key="3">
    <source>
        <dbReference type="ARBA" id="ARBA00022475"/>
    </source>
</evidence>
<dbReference type="Pfam" id="PF10099">
    <property type="entry name" value="RskA_C"/>
    <property type="match status" value="1"/>
</dbReference>
<keyword evidence="4 12" id="KW-0812">Transmembrane</keyword>
<evidence type="ECO:0000256" key="7">
    <source>
        <dbReference type="ARBA" id="ARBA00023136"/>
    </source>
</evidence>
<dbReference type="Proteomes" id="UP001595923">
    <property type="component" value="Unassembled WGS sequence"/>
</dbReference>
<feature type="compositionally biased region" description="Basic and acidic residues" evidence="11">
    <location>
        <begin position="1"/>
        <end position="10"/>
    </location>
</feature>
<evidence type="ECO:0000313" key="14">
    <source>
        <dbReference type="EMBL" id="MFC4562368.1"/>
    </source>
</evidence>
<comment type="caution">
    <text evidence="14">The sequence shown here is derived from an EMBL/GenBank/DDBJ whole genome shotgun (WGS) entry which is preliminary data.</text>
</comment>
<evidence type="ECO:0000256" key="2">
    <source>
        <dbReference type="ARBA" id="ARBA00004236"/>
    </source>
</evidence>
<feature type="region of interest" description="Disordered" evidence="11">
    <location>
        <begin position="79"/>
        <end position="108"/>
    </location>
</feature>
<sequence length="257" mass="27613">MTRPDHDDHGLTAGYAVDALADDERRRAERHLEECADCRRDLDDFRATTVRLAYGAARAPGDRVWQRLRASVPRIRQLPPVTAVEKPDGSASAGATRRRRRSPLPSPNQARLPWVLAAASLLVAVALGGTSVSMGMRMAQMQTHSSEVEALLAASDAQMRASQIGRSDARATVVASQRNDAVMIVVEGLPPAPSGRAYQMWYVDDDGMRSAGMLQESGDGMLAGMADGLGSAREIGITLEPESGMHEPTGNPMKVEV</sequence>
<evidence type="ECO:0000256" key="11">
    <source>
        <dbReference type="SAM" id="MobiDB-lite"/>
    </source>
</evidence>
<evidence type="ECO:0000313" key="15">
    <source>
        <dbReference type="Proteomes" id="UP001595923"/>
    </source>
</evidence>
<proteinExistence type="predicted"/>
<evidence type="ECO:0000256" key="12">
    <source>
        <dbReference type="SAM" id="Phobius"/>
    </source>
</evidence>
<evidence type="ECO:0000256" key="4">
    <source>
        <dbReference type="ARBA" id="ARBA00022692"/>
    </source>
</evidence>
<reference evidence="15" key="1">
    <citation type="journal article" date="2019" name="Int. J. Syst. Evol. Microbiol.">
        <title>The Global Catalogue of Microorganisms (GCM) 10K type strain sequencing project: providing services to taxonomists for standard genome sequencing and annotation.</title>
        <authorList>
            <consortium name="The Broad Institute Genomics Platform"/>
            <consortium name="The Broad Institute Genome Sequencing Center for Infectious Disease"/>
            <person name="Wu L."/>
            <person name="Ma J."/>
        </authorList>
    </citation>
    <scope>NUCLEOTIDE SEQUENCE [LARGE SCALE GENOMIC DNA]</scope>
    <source>
        <strain evidence="15">XZYJ18</strain>
    </source>
</reference>
<accession>A0ABV9DVH6</accession>
<name>A0ABV9DVH6_9ACTN</name>
<dbReference type="Gene3D" id="1.10.10.1320">
    <property type="entry name" value="Anti-sigma factor, zinc-finger domain"/>
    <property type="match status" value="1"/>
</dbReference>
<evidence type="ECO:0000256" key="8">
    <source>
        <dbReference type="ARBA" id="ARBA00023163"/>
    </source>
</evidence>
<keyword evidence="15" id="KW-1185">Reference proteome</keyword>
<comment type="subcellular location">
    <subcellularLocation>
        <location evidence="2">Cell membrane</location>
    </subcellularLocation>
    <subcellularLocation>
        <location evidence="1">Membrane</location>
        <topology evidence="1">Single-pass membrane protein</topology>
    </subcellularLocation>
</comment>
<dbReference type="InterPro" id="IPR018764">
    <property type="entry name" value="RskA_C"/>
</dbReference>
<keyword evidence="3" id="KW-1003">Cell membrane</keyword>
<feature type="domain" description="Anti-sigma K factor RskA C-terminal" evidence="13">
    <location>
        <begin position="116"/>
        <end position="250"/>
    </location>
</feature>
<gene>
    <name evidence="14" type="ORF">ACFO4E_10930</name>
</gene>
<evidence type="ECO:0000259" key="13">
    <source>
        <dbReference type="Pfam" id="PF10099"/>
    </source>
</evidence>
<evidence type="ECO:0000256" key="5">
    <source>
        <dbReference type="ARBA" id="ARBA00022989"/>
    </source>
</evidence>
<evidence type="ECO:0000256" key="10">
    <source>
        <dbReference type="ARBA" id="ARBA00030803"/>
    </source>
</evidence>